<evidence type="ECO:0000256" key="2">
    <source>
        <dbReference type="SAM" id="Coils"/>
    </source>
</evidence>
<dbReference type="Gene3D" id="2.60.40.150">
    <property type="entry name" value="C2 domain"/>
    <property type="match status" value="1"/>
</dbReference>
<keyword evidence="6" id="KW-1185">Reference proteome</keyword>
<dbReference type="AlphaFoldDB" id="A0AAV1Z0Q9"/>
<reference evidence="5 6" key="1">
    <citation type="submission" date="2024-04" db="EMBL/GenBank/DDBJ databases">
        <authorList>
            <person name="Rising A."/>
            <person name="Reimegard J."/>
            <person name="Sonavane S."/>
            <person name="Akerstrom W."/>
            <person name="Nylinder S."/>
            <person name="Hedman E."/>
            <person name="Kallberg Y."/>
        </authorList>
    </citation>
    <scope>NUCLEOTIDE SEQUENCE [LARGE SCALE GENOMIC DNA]</scope>
</reference>
<protein>
    <recommendedName>
        <fullName evidence="4">C2 domain-containing protein</fullName>
    </recommendedName>
</protein>
<dbReference type="Proteomes" id="UP001497382">
    <property type="component" value="Unassembled WGS sequence"/>
</dbReference>
<feature type="compositionally biased region" description="Polar residues" evidence="3">
    <location>
        <begin position="238"/>
        <end position="257"/>
    </location>
</feature>
<dbReference type="SUPFAM" id="SSF49562">
    <property type="entry name" value="C2 domain (Calcium/lipid-binding domain, CaLB)"/>
    <property type="match status" value="1"/>
</dbReference>
<dbReference type="InterPro" id="IPR035892">
    <property type="entry name" value="C2_domain_sf"/>
</dbReference>
<organism evidence="5 6">
    <name type="scientific">Larinioides sclopetarius</name>
    <dbReference type="NCBI Taxonomy" id="280406"/>
    <lineage>
        <taxon>Eukaryota</taxon>
        <taxon>Metazoa</taxon>
        <taxon>Ecdysozoa</taxon>
        <taxon>Arthropoda</taxon>
        <taxon>Chelicerata</taxon>
        <taxon>Arachnida</taxon>
        <taxon>Araneae</taxon>
        <taxon>Araneomorphae</taxon>
        <taxon>Entelegynae</taxon>
        <taxon>Araneoidea</taxon>
        <taxon>Araneidae</taxon>
        <taxon>Larinioides</taxon>
    </lineage>
</organism>
<gene>
    <name evidence="5" type="ORF">LARSCL_LOCUS2351</name>
</gene>
<dbReference type="Pfam" id="PF21528">
    <property type="entry name" value="CC2D1A-B_DM14"/>
    <property type="match status" value="3"/>
</dbReference>
<keyword evidence="2" id="KW-0175">Coiled coil</keyword>
<feature type="coiled-coil region" evidence="2">
    <location>
        <begin position="382"/>
        <end position="428"/>
    </location>
</feature>
<dbReference type="SMART" id="SM00239">
    <property type="entry name" value="C2"/>
    <property type="match status" value="1"/>
</dbReference>
<feature type="region of interest" description="Disordered" evidence="3">
    <location>
        <begin position="332"/>
        <end position="352"/>
    </location>
</feature>
<feature type="compositionally biased region" description="Pro residues" evidence="3">
    <location>
        <begin position="438"/>
        <end position="449"/>
    </location>
</feature>
<accession>A0AAV1Z0Q9</accession>
<sequence>MASKSRPRPKRQPNQLADLGLFNIPDLDLADNVDDDDSDIDESTLESELEALLSGKAPARPTRPKPKVAPVVDIEKLAEACLKDDDDEEDDGNLSGDEDLLSELQNITASSPTESNGPPQNDESPEKSEPLEPPPEGRSSNSHIESNQSGNSVAVLQERLAMYNEAVNSAKLIGDSSKVRRYGRAVKTLEGLIKSARSGAAVNEEDIPPVVKIPKINIESSANSNKPASDGTPAADLGNSTTSNGSRHISKAISNNSEEPHLPPSEALPTKSQLIGRRDQYKVAAVKAKRSGNKDLALSYLRTVKTFDAVIEAMNNNLAVDLTNVPPPPPEMSVVTPKASSERVAHNEVQTSSDMEKAALAAANDADGPDIFAAPPPPASILEALQQRLEKYTATKQAAEEESNSGKVRRLQRIIKQYETAIKDYKAGKNVDFEELPTPPGFAPIPVPSAKPTVIKSTEEKESAGKSPKEQNKVRNTQNPNHPNVNTNNSAVKKLKVQRTNTSTVGEKQLDYLLERQKLFRQAALTAKQNGDIQQAKEYLRMAKGFDSMIEATKCGLPIDATTIPTPPQLESSDFVIVDVSECTPDGNCSQEELHENLEKDLRHQIEMCTRNKEHFLRLGDVSSASKFEKLCLESKKDLSVIQHLKKKGEPVPRFHYETRLFSMVQCHADLGDNDLEVTVERGINLPGKPDDLDSYVRLEFPIPQESPQRAKTHTVRDTNNPIFQEEFKFEYNRKSRSQLRQFKRQALKLEVWSKGGFLRSDTLLGTVGVKLVDLESKCTVHDSFNLMDGRKSVGGKLEVKLRVRDPLLVKQVEEVREKWLVIGS</sequence>
<feature type="compositionally biased region" description="Acidic residues" evidence="3">
    <location>
        <begin position="84"/>
        <end position="101"/>
    </location>
</feature>
<name>A0AAV1Z0Q9_9ARAC</name>
<comment type="caution">
    <text evidence="5">The sequence shown here is derived from an EMBL/GenBank/DDBJ whole genome shotgun (WGS) entry which is preliminary data.</text>
</comment>
<evidence type="ECO:0000256" key="3">
    <source>
        <dbReference type="SAM" id="MobiDB-lite"/>
    </source>
</evidence>
<dbReference type="SMART" id="SM00685">
    <property type="entry name" value="DM14"/>
    <property type="match status" value="4"/>
</dbReference>
<evidence type="ECO:0000259" key="4">
    <source>
        <dbReference type="PROSITE" id="PS50004"/>
    </source>
</evidence>
<proteinExistence type="inferred from homology"/>
<feature type="domain" description="C2" evidence="4">
    <location>
        <begin position="656"/>
        <end position="785"/>
    </location>
</feature>
<dbReference type="InterPro" id="IPR006608">
    <property type="entry name" value="CC2D1A/B_DM14"/>
</dbReference>
<feature type="compositionally biased region" description="Polar residues" evidence="3">
    <location>
        <begin position="103"/>
        <end position="122"/>
    </location>
</feature>
<evidence type="ECO:0000256" key="1">
    <source>
        <dbReference type="ARBA" id="ARBA00010672"/>
    </source>
</evidence>
<feature type="region of interest" description="Disordered" evidence="3">
    <location>
        <begin position="220"/>
        <end position="274"/>
    </location>
</feature>
<feature type="compositionally biased region" description="Basic and acidic residues" evidence="3">
    <location>
        <begin position="73"/>
        <end position="83"/>
    </location>
</feature>
<feature type="compositionally biased region" description="Low complexity" evidence="3">
    <location>
        <begin position="476"/>
        <end position="489"/>
    </location>
</feature>
<feature type="compositionally biased region" description="Basic and acidic residues" evidence="3">
    <location>
        <begin position="457"/>
        <end position="473"/>
    </location>
</feature>
<evidence type="ECO:0000313" key="6">
    <source>
        <dbReference type="Proteomes" id="UP001497382"/>
    </source>
</evidence>
<dbReference type="PANTHER" id="PTHR13076">
    <property type="entry name" value="COILED-COIL AND C2 DOMAIN-CONTAINING PROTEIN 1-LIKE"/>
    <property type="match status" value="1"/>
</dbReference>
<dbReference type="GO" id="GO:0001227">
    <property type="term" value="F:DNA-binding transcription repressor activity, RNA polymerase II-specific"/>
    <property type="evidence" value="ECO:0007669"/>
    <property type="project" value="InterPro"/>
</dbReference>
<dbReference type="EMBL" id="CAXIEN010000016">
    <property type="protein sequence ID" value="CAL1265126.1"/>
    <property type="molecule type" value="Genomic_DNA"/>
</dbReference>
<feature type="region of interest" description="Disordered" evidence="3">
    <location>
        <begin position="49"/>
        <end position="153"/>
    </location>
</feature>
<dbReference type="Pfam" id="PF00168">
    <property type="entry name" value="C2"/>
    <property type="match status" value="1"/>
</dbReference>
<dbReference type="InterPro" id="IPR000008">
    <property type="entry name" value="C2_dom"/>
</dbReference>
<feature type="compositionally biased region" description="Polar residues" evidence="3">
    <location>
        <begin position="138"/>
        <end position="153"/>
    </location>
</feature>
<comment type="similarity">
    <text evidence="1">Belongs to the CC2D1 family.</text>
</comment>
<dbReference type="PANTHER" id="PTHR13076:SF9">
    <property type="entry name" value="COILED-COIL AND C2 DOMAIN-CONTAINING PROTEIN 1-LIKE"/>
    <property type="match status" value="1"/>
</dbReference>
<dbReference type="InterPro" id="IPR039725">
    <property type="entry name" value="CC2D1A/B"/>
</dbReference>
<feature type="compositionally biased region" description="Low complexity" evidence="3">
    <location>
        <begin position="50"/>
        <end position="60"/>
    </location>
</feature>
<dbReference type="PROSITE" id="PS50004">
    <property type="entry name" value="C2"/>
    <property type="match status" value="1"/>
</dbReference>
<feature type="region of interest" description="Disordered" evidence="3">
    <location>
        <begin position="438"/>
        <end position="490"/>
    </location>
</feature>
<evidence type="ECO:0000313" key="5">
    <source>
        <dbReference type="EMBL" id="CAL1265126.1"/>
    </source>
</evidence>